<dbReference type="InterPro" id="IPR029063">
    <property type="entry name" value="SAM-dependent_MTases_sf"/>
</dbReference>
<dbReference type="AlphaFoldDB" id="A0A2A4FC80"/>
<evidence type="ECO:0000313" key="5">
    <source>
        <dbReference type="EMBL" id="PCE30735.1"/>
    </source>
</evidence>
<keyword evidence="2 4" id="KW-0489">Methyltransferase</keyword>
<organism evidence="5 6">
    <name type="scientific">Burkholderia ubonensis subsp. mesacidophila</name>
    <dbReference type="NCBI Taxonomy" id="265293"/>
    <lineage>
        <taxon>Bacteria</taxon>
        <taxon>Pseudomonadati</taxon>
        <taxon>Pseudomonadota</taxon>
        <taxon>Betaproteobacteria</taxon>
        <taxon>Burkholderiales</taxon>
        <taxon>Burkholderiaceae</taxon>
        <taxon>Burkholderia</taxon>
        <taxon>Burkholderia cepacia complex</taxon>
    </lineage>
</organism>
<evidence type="ECO:0000256" key="2">
    <source>
        <dbReference type="ARBA" id="ARBA00022603"/>
    </source>
</evidence>
<dbReference type="EC" id="2.1.1.-" evidence="4"/>
<keyword evidence="3" id="KW-0808">Transferase</keyword>
<sequence>MRDDGPTLTPALRVTMLRALGHAEPDASVRCGDHLAQRFLDDETRMLLRMRRAMLNRFEATAPGLYGYVVARTRFFDEVVARSVDAGVRQFVLIGAGYDSRAWRFDAPASLTFYEVDTPDVHRAKAERAAAAALAAPANRIVPIDPQPDAGSLVARLEAAGVDWTAPFTVMAEGVLYYLDPAFLEGLLYALRARRAPAGACVAFDYLDGAVLVNPAGYYGGEQVKLMERDEGVTFRFCASRDAIRDRCAAAGLVVTHDHDAAEIERRFLTRTDGTEAGRAVGGFHLCCAQFE</sequence>
<reference evidence="5 6" key="1">
    <citation type="submission" date="2017-01" db="EMBL/GenBank/DDBJ databases">
        <title>Whole-Genome Shotgun Sequencing of Two beta-Proteobacterial Species in Search of the Bulgecin Biosynthetic Cluster.</title>
        <authorList>
            <person name="Horsman M.E."/>
            <person name="Marous D.R."/>
            <person name="Li R."/>
            <person name="Oliver R.A."/>
            <person name="Byun B."/>
            <person name="Emrich S.J."/>
            <person name="Boggess B."/>
            <person name="Townsend C.A."/>
            <person name="Mobashery S."/>
        </authorList>
    </citation>
    <scope>NUCLEOTIDE SEQUENCE [LARGE SCALE GENOMIC DNA]</scope>
    <source>
        <strain evidence="5 6">ATCC 31433</strain>
    </source>
</reference>
<comment type="caution">
    <text evidence="5">The sequence shown here is derived from an EMBL/GenBank/DDBJ whole genome shotgun (WGS) entry which is preliminary data.</text>
</comment>
<protein>
    <recommendedName>
        <fullName evidence="4">S-adenosyl-L-methionine-dependent methyltransferase</fullName>
        <ecNumber evidence="4">2.1.1.-</ecNumber>
    </recommendedName>
</protein>
<dbReference type="InterPro" id="IPR011610">
    <property type="entry name" value="SAM_mthyl_Trfase_ML2640-like"/>
</dbReference>
<dbReference type="Gene3D" id="3.40.50.150">
    <property type="entry name" value="Vaccinia Virus protein VP39"/>
    <property type="match status" value="1"/>
</dbReference>
<dbReference type="Proteomes" id="UP000217994">
    <property type="component" value="Unassembled WGS sequence"/>
</dbReference>
<evidence type="ECO:0000256" key="1">
    <source>
        <dbReference type="ARBA" id="ARBA00008138"/>
    </source>
</evidence>
<dbReference type="SUPFAM" id="SSF53335">
    <property type="entry name" value="S-adenosyl-L-methionine-dependent methyltransferases"/>
    <property type="match status" value="1"/>
</dbReference>
<comment type="function">
    <text evidence="4">Exhibits S-adenosyl-L-methionine-dependent methyltransferase activity.</text>
</comment>
<evidence type="ECO:0000256" key="4">
    <source>
        <dbReference type="RuleBase" id="RU362030"/>
    </source>
</evidence>
<proteinExistence type="inferred from homology"/>
<evidence type="ECO:0000313" key="6">
    <source>
        <dbReference type="Proteomes" id="UP000217994"/>
    </source>
</evidence>
<dbReference type="NCBIfam" id="TIGR00027">
    <property type="entry name" value="mthyl_TIGR00027"/>
    <property type="match status" value="1"/>
</dbReference>
<dbReference type="GO" id="GO:0008168">
    <property type="term" value="F:methyltransferase activity"/>
    <property type="evidence" value="ECO:0007669"/>
    <property type="project" value="UniProtKB-UniRule"/>
</dbReference>
<dbReference type="GO" id="GO:0032259">
    <property type="term" value="P:methylation"/>
    <property type="evidence" value="ECO:0007669"/>
    <property type="project" value="UniProtKB-KW"/>
</dbReference>
<dbReference type="Pfam" id="PF04072">
    <property type="entry name" value="LCM"/>
    <property type="match status" value="1"/>
</dbReference>
<keyword evidence="4" id="KW-0949">S-adenosyl-L-methionine</keyword>
<dbReference type="PANTHER" id="PTHR43619">
    <property type="entry name" value="S-ADENOSYL-L-METHIONINE-DEPENDENT METHYLTRANSFERASE YKTD-RELATED"/>
    <property type="match status" value="1"/>
</dbReference>
<accession>A0A2A4FC80</accession>
<name>A0A2A4FC80_9BURK</name>
<dbReference type="EMBL" id="MTZU01000056">
    <property type="protein sequence ID" value="PCE30735.1"/>
    <property type="molecule type" value="Genomic_DNA"/>
</dbReference>
<gene>
    <name evidence="5" type="ORF">BZL54_19030</name>
</gene>
<dbReference type="PANTHER" id="PTHR43619:SF2">
    <property type="entry name" value="S-ADENOSYL-L-METHIONINE-DEPENDENT METHYLTRANSFERASES SUPERFAMILY PROTEIN"/>
    <property type="match status" value="1"/>
</dbReference>
<evidence type="ECO:0000256" key="3">
    <source>
        <dbReference type="ARBA" id="ARBA00022679"/>
    </source>
</evidence>
<dbReference type="InterPro" id="IPR007213">
    <property type="entry name" value="Ppm1/Ppm2/Tcmp"/>
</dbReference>
<comment type="similarity">
    <text evidence="1 4">Belongs to the UPF0677 family.</text>
</comment>